<evidence type="ECO:0000313" key="3">
    <source>
        <dbReference type="EMBL" id="CAH3175063.1"/>
    </source>
</evidence>
<feature type="compositionally biased region" description="Polar residues" evidence="1">
    <location>
        <begin position="1"/>
        <end position="20"/>
    </location>
</feature>
<evidence type="ECO:0000259" key="2">
    <source>
        <dbReference type="Pfam" id="PF09588"/>
    </source>
</evidence>
<dbReference type="CDD" id="cd22343">
    <property type="entry name" value="PDDEXK_lambda_exonuclease-like"/>
    <property type="match status" value="1"/>
</dbReference>
<dbReference type="InterPro" id="IPR011335">
    <property type="entry name" value="Restrct_endonuc-II-like"/>
</dbReference>
<dbReference type="Proteomes" id="UP001159427">
    <property type="component" value="Unassembled WGS sequence"/>
</dbReference>
<feature type="region of interest" description="Disordered" evidence="1">
    <location>
        <begin position="1"/>
        <end position="21"/>
    </location>
</feature>
<feature type="domain" description="YqaJ viral recombinase" evidence="2">
    <location>
        <begin position="4"/>
        <end position="128"/>
    </location>
</feature>
<proteinExistence type="predicted"/>
<dbReference type="Pfam" id="PF09588">
    <property type="entry name" value="YqaJ"/>
    <property type="match status" value="1"/>
</dbReference>
<feature type="compositionally biased region" description="Basic and acidic residues" evidence="1">
    <location>
        <begin position="732"/>
        <end position="748"/>
    </location>
</feature>
<sequence>MESYWSSLKQGKETMNNKPEISNKDQIAMQWGLMCENSALATYISKFLGKKYPKSKVNETGDHLINNDNGFPWLASSPDGLVEIGEGSNSLGVLEIKCPFMGGKPFPYRSVCAYHIPQIMLEMHCTNTKWCHYVVWTPVGYQIYLVERDDQYIADLINYLKAFWNSAQEENGTMPPWQADAFNLKKRAEELAKNCEKLSSGNSVRDENILEHQFLDLFWNHEDKTDHTPVSKRKCGGSKEEEWKCKQNPCEIRLERLRKKTNIVDNEKHFYQSYTWGSGGLGNSCHQDTILEFFYHVFRRQIQLDGNSGEGMSVLEDCFKLRENGNFLESKLRLWKWLRDETDSGHIYYPFGRTASIIGIFFRLIKESNEPFTLNFRLTENMTTVCTLLPQKHTQRRTKHHVIYPISDDDILSEHVSSDQKYKIISVLEHLLTRSDQLLPSSWCGNVNYELQSDPRLNITEITPETATFCKGKKKVLSHVSRSPKSFFVMRNVSSTYIDHINVANTIYRLAGIVYFNGVHYWCEVLSTQLGYKNGWFFYDGMIRGGRAEYVGGTPKCKHPQQVHILLYEQCSTNANIYGMTLTYEYEKLTSIISYYRSMLNLSDNKIKIQNLKAVLRHQGISFQVNSKLEELKTLVLNSAGSSLTNQNTPSVPQTSLEVKMCTPPSVKDTSLVKRARKTPTKFSDYTPERHAPKKLKKNTSSSLKKNSLKKGVTKCIETFKDLVNRMMGPKESTDSKSSSEDETEHYKSNAVELSNTCFK</sequence>
<organism evidence="3 4">
    <name type="scientific">Porites evermanni</name>
    <dbReference type="NCBI Taxonomy" id="104178"/>
    <lineage>
        <taxon>Eukaryota</taxon>
        <taxon>Metazoa</taxon>
        <taxon>Cnidaria</taxon>
        <taxon>Anthozoa</taxon>
        <taxon>Hexacorallia</taxon>
        <taxon>Scleractinia</taxon>
        <taxon>Fungiina</taxon>
        <taxon>Poritidae</taxon>
        <taxon>Porites</taxon>
    </lineage>
</organism>
<evidence type="ECO:0000313" key="4">
    <source>
        <dbReference type="Proteomes" id="UP001159427"/>
    </source>
</evidence>
<gene>
    <name evidence="3" type="ORF">PEVE_00009894</name>
</gene>
<dbReference type="EMBL" id="CALNXI010001690">
    <property type="protein sequence ID" value="CAH3175063.1"/>
    <property type="molecule type" value="Genomic_DNA"/>
</dbReference>
<keyword evidence="4" id="KW-1185">Reference proteome</keyword>
<evidence type="ECO:0000256" key="1">
    <source>
        <dbReference type="SAM" id="MobiDB-lite"/>
    </source>
</evidence>
<dbReference type="InterPro" id="IPR051703">
    <property type="entry name" value="NF-kappa-B_Signaling_Reg"/>
</dbReference>
<dbReference type="PANTHER" id="PTHR46609:SF6">
    <property type="entry name" value="EXONUCLEASE, PHAGE-TYPE_RECB, C-TERMINAL DOMAIN-CONTAINING PROTEIN-RELATED"/>
    <property type="match status" value="1"/>
</dbReference>
<accession>A0ABN8RB57</accession>
<reference evidence="3 4" key="1">
    <citation type="submission" date="2022-05" db="EMBL/GenBank/DDBJ databases">
        <authorList>
            <consortium name="Genoscope - CEA"/>
            <person name="William W."/>
        </authorList>
    </citation>
    <scope>NUCLEOTIDE SEQUENCE [LARGE SCALE GENOMIC DNA]</scope>
</reference>
<dbReference type="InterPro" id="IPR019080">
    <property type="entry name" value="YqaJ_viral_recombinase"/>
</dbReference>
<name>A0ABN8RB57_9CNID</name>
<feature type="region of interest" description="Disordered" evidence="1">
    <location>
        <begin position="726"/>
        <end position="760"/>
    </location>
</feature>
<dbReference type="Gene3D" id="3.90.320.10">
    <property type="match status" value="1"/>
</dbReference>
<dbReference type="PANTHER" id="PTHR46609">
    <property type="entry name" value="EXONUCLEASE, PHAGE-TYPE/RECB, C-TERMINAL DOMAIN-CONTAINING PROTEIN"/>
    <property type="match status" value="1"/>
</dbReference>
<comment type="caution">
    <text evidence="3">The sequence shown here is derived from an EMBL/GenBank/DDBJ whole genome shotgun (WGS) entry which is preliminary data.</text>
</comment>
<dbReference type="InterPro" id="IPR011604">
    <property type="entry name" value="PDDEXK-like_dom_sf"/>
</dbReference>
<protein>
    <recommendedName>
        <fullName evidence="2">YqaJ viral recombinase domain-containing protein</fullName>
    </recommendedName>
</protein>
<dbReference type="SUPFAM" id="SSF52980">
    <property type="entry name" value="Restriction endonuclease-like"/>
    <property type="match status" value="1"/>
</dbReference>
<feature type="region of interest" description="Disordered" evidence="1">
    <location>
        <begin position="677"/>
        <end position="707"/>
    </location>
</feature>